<gene>
    <name evidence="1" type="ORF">ZIOFF_064115</name>
</gene>
<name>A0A8J5CFD3_ZINOF</name>
<dbReference type="EMBL" id="JACMSC010000018">
    <property type="protein sequence ID" value="KAG6474899.1"/>
    <property type="molecule type" value="Genomic_DNA"/>
</dbReference>
<evidence type="ECO:0000313" key="1">
    <source>
        <dbReference type="EMBL" id="KAG6474899.1"/>
    </source>
</evidence>
<proteinExistence type="predicted"/>
<dbReference type="InterPro" id="IPR016024">
    <property type="entry name" value="ARM-type_fold"/>
</dbReference>
<organism evidence="1 2">
    <name type="scientific">Zingiber officinale</name>
    <name type="common">Ginger</name>
    <name type="synonym">Amomum zingiber</name>
    <dbReference type="NCBI Taxonomy" id="94328"/>
    <lineage>
        <taxon>Eukaryota</taxon>
        <taxon>Viridiplantae</taxon>
        <taxon>Streptophyta</taxon>
        <taxon>Embryophyta</taxon>
        <taxon>Tracheophyta</taxon>
        <taxon>Spermatophyta</taxon>
        <taxon>Magnoliopsida</taxon>
        <taxon>Liliopsida</taxon>
        <taxon>Zingiberales</taxon>
        <taxon>Zingiberaceae</taxon>
        <taxon>Zingiber</taxon>
    </lineage>
</organism>
<dbReference type="AlphaFoldDB" id="A0A8J5CFD3"/>
<dbReference type="Gene3D" id="1.25.10.10">
    <property type="entry name" value="Leucine-rich Repeat Variant"/>
    <property type="match status" value="2"/>
</dbReference>
<reference evidence="1 2" key="1">
    <citation type="submission" date="2020-08" db="EMBL/GenBank/DDBJ databases">
        <title>Plant Genome Project.</title>
        <authorList>
            <person name="Zhang R.-G."/>
        </authorList>
    </citation>
    <scope>NUCLEOTIDE SEQUENCE [LARGE SCALE GENOMIC DNA]</scope>
    <source>
        <tissue evidence="1">Rhizome</tissue>
    </source>
</reference>
<dbReference type="PANTHER" id="PTHR45958:SF6">
    <property type="entry name" value="U-BOX DOMAIN-CONTAINING PROTEIN 43"/>
    <property type="match status" value="1"/>
</dbReference>
<protein>
    <recommendedName>
        <fullName evidence="3">ARM repeat superfamily protein</fullName>
    </recommendedName>
</protein>
<evidence type="ECO:0008006" key="3">
    <source>
        <dbReference type="Google" id="ProtNLM"/>
    </source>
</evidence>
<comment type="caution">
    <text evidence="1">The sequence shown here is derived from an EMBL/GenBank/DDBJ whole genome shotgun (WGS) entry which is preliminary data.</text>
</comment>
<sequence length="235" mass="24949">MIAYLGELVLSNDVKVLVAQTAGSILVNVMKSGSKQARETALKALNQISSYETSAKILIHAGILPPLVRDLFTVGINQLAAYETERDIVHSLLHLIRNTGPAIECKLLQVLVGLTSSSATVLNIVVATKSSGATISIIQFDEAPQRDVKVASIKLLNNISPFMGQELSDALRETAGQLNSLINIIADDSGISKEQAAAVGLLADLLESDSILTRCLLDEGAFRIAISKVTSTKQG</sequence>
<accession>A0A8J5CFD3</accession>
<keyword evidence="2" id="KW-1185">Reference proteome</keyword>
<dbReference type="SUPFAM" id="SSF48371">
    <property type="entry name" value="ARM repeat"/>
    <property type="match status" value="1"/>
</dbReference>
<dbReference type="InterPro" id="IPR011989">
    <property type="entry name" value="ARM-like"/>
</dbReference>
<dbReference type="InterPro" id="IPR052608">
    <property type="entry name" value="U-box_domain_protein"/>
</dbReference>
<dbReference type="Proteomes" id="UP000734854">
    <property type="component" value="Unassembled WGS sequence"/>
</dbReference>
<dbReference type="PANTHER" id="PTHR45958">
    <property type="entry name" value="RING-TYPE E3 UBIQUITIN TRANSFERASE"/>
    <property type="match status" value="1"/>
</dbReference>
<evidence type="ECO:0000313" key="2">
    <source>
        <dbReference type="Proteomes" id="UP000734854"/>
    </source>
</evidence>